<evidence type="ECO:0000313" key="2">
    <source>
        <dbReference type="EMBL" id="KEO84557.1"/>
    </source>
</evidence>
<comment type="caution">
    <text evidence="2">The sequence shown here is derived from an EMBL/GenBank/DDBJ whole genome shotgun (WGS) entry which is preliminary data.</text>
</comment>
<dbReference type="SUPFAM" id="SSF55729">
    <property type="entry name" value="Acyl-CoA N-acyltransferases (Nat)"/>
    <property type="match status" value="1"/>
</dbReference>
<dbReference type="GO" id="GO:0016747">
    <property type="term" value="F:acyltransferase activity, transferring groups other than amino-acyl groups"/>
    <property type="evidence" value="ECO:0007669"/>
    <property type="project" value="InterPro"/>
</dbReference>
<evidence type="ECO:0000259" key="1">
    <source>
        <dbReference type="PROSITE" id="PS51186"/>
    </source>
</evidence>
<dbReference type="InterPro" id="IPR000182">
    <property type="entry name" value="GNAT_dom"/>
</dbReference>
<organism evidence="2 3">
    <name type="scientific">Tumebacillus flagellatus</name>
    <dbReference type="NCBI Taxonomy" id="1157490"/>
    <lineage>
        <taxon>Bacteria</taxon>
        <taxon>Bacillati</taxon>
        <taxon>Bacillota</taxon>
        <taxon>Bacilli</taxon>
        <taxon>Bacillales</taxon>
        <taxon>Alicyclobacillaceae</taxon>
        <taxon>Tumebacillus</taxon>
    </lineage>
</organism>
<sequence>MNVSLVRPTADLQEAYVEFYQEWVASGEDMIPWVIRRDPADFPKMLQALQDDEKTDNLPEGWVPGSTYWLVTEDRRVVGAVNIRHSLTEFLFNCGGHIGYGIRPSERRKGYATRLLALSLEKARELGIPKALVVCNADNLASERTIRNNGGVQDVDFIEEDGNVNKRFWIDLEETRSV</sequence>
<dbReference type="Pfam" id="PF13302">
    <property type="entry name" value="Acetyltransf_3"/>
    <property type="match status" value="1"/>
</dbReference>
<feature type="domain" description="N-acetyltransferase" evidence="1">
    <location>
        <begin position="1"/>
        <end position="173"/>
    </location>
</feature>
<dbReference type="InterPro" id="IPR016181">
    <property type="entry name" value="Acyl_CoA_acyltransferase"/>
</dbReference>
<dbReference type="CDD" id="cd04301">
    <property type="entry name" value="NAT_SF"/>
    <property type="match status" value="1"/>
</dbReference>
<dbReference type="AlphaFoldDB" id="A0A074MFN1"/>
<dbReference type="Proteomes" id="UP000027931">
    <property type="component" value="Unassembled WGS sequence"/>
</dbReference>
<dbReference type="PANTHER" id="PTHR39173">
    <property type="entry name" value="ACETYLTRANSFERASE"/>
    <property type="match status" value="1"/>
</dbReference>
<protein>
    <submittedName>
        <fullName evidence="2">GCN5 family acetyltransferase</fullName>
    </submittedName>
</protein>
<keyword evidence="2" id="KW-0808">Transferase</keyword>
<dbReference type="eggNOG" id="COG3981">
    <property type="taxonomic scope" value="Bacteria"/>
</dbReference>
<dbReference type="PANTHER" id="PTHR39173:SF1">
    <property type="entry name" value="ACETYLTRANSFERASE"/>
    <property type="match status" value="1"/>
</dbReference>
<dbReference type="EMBL" id="JMIR01000003">
    <property type="protein sequence ID" value="KEO84557.1"/>
    <property type="molecule type" value="Genomic_DNA"/>
</dbReference>
<dbReference type="PROSITE" id="PS51186">
    <property type="entry name" value="GNAT"/>
    <property type="match status" value="1"/>
</dbReference>
<gene>
    <name evidence="2" type="ORF">EL26_03295</name>
</gene>
<dbReference type="RefSeq" id="WP_038084423.1">
    <property type="nucleotide sequence ID" value="NZ_JMIR01000003.1"/>
</dbReference>
<dbReference type="STRING" id="1157490.EL26_03295"/>
<accession>A0A074MFN1</accession>
<dbReference type="Gene3D" id="3.40.630.30">
    <property type="match status" value="1"/>
</dbReference>
<evidence type="ECO:0000313" key="3">
    <source>
        <dbReference type="Proteomes" id="UP000027931"/>
    </source>
</evidence>
<proteinExistence type="predicted"/>
<dbReference type="OrthoDB" id="9797989at2"/>
<reference evidence="2 3" key="1">
    <citation type="journal article" date="2013" name="Int. J. Syst. Evol. Microbiol.">
        <title>Tumebacillus flagellatus sp. nov., an alpha-amylase/pullulanase-producing bacterium isolated from cassava wastewater.</title>
        <authorList>
            <person name="Wang Q."/>
            <person name="Xie N."/>
            <person name="Qin Y."/>
            <person name="Shen N."/>
            <person name="Zhu J."/>
            <person name="Mi H."/>
            <person name="Huang R."/>
        </authorList>
    </citation>
    <scope>NUCLEOTIDE SEQUENCE [LARGE SCALE GENOMIC DNA]</scope>
    <source>
        <strain evidence="2 3">GST4</strain>
    </source>
</reference>
<keyword evidence="3" id="KW-1185">Reference proteome</keyword>
<name>A0A074MFN1_9BACL</name>